<protein>
    <submittedName>
        <fullName evidence="1">Uncharacterized protein</fullName>
    </submittedName>
</protein>
<keyword evidence="2" id="KW-1185">Reference proteome</keyword>
<proteinExistence type="predicted"/>
<sequence length="210" mass="23487">MQELKRAINHAKETTSPSLPYTPLDRETLNLCAYANASIANKDDHVSQIGYVVLLCDSTDNCPVLAYWSKRAHRVVWSIMAENANALADAFDAACIIKNDLARIYRQHRPLLMLTELKQMFEVVTKASHTAGKRLRIDVAAAPEAYKRDEIYSVSFLKAEHQMADGLTNPGPWAALNAVVRKNEDTHPLRHWIVRSPVLNERSPGGGQRG</sequence>
<organism evidence="1 2">
    <name type="scientific">Pyropia yezoensis</name>
    <name type="common">Susabi-nori</name>
    <name type="synonym">Porphyra yezoensis</name>
    <dbReference type="NCBI Taxonomy" id="2788"/>
    <lineage>
        <taxon>Eukaryota</taxon>
        <taxon>Rhodophyta</taxon>
        <taxon>Bangiophyceae</taxon>
        <taxon>Bangiales</taxon>
        <taxon>Bangiaceae</taxon>
        <taxon>Pyropia</taxon>
    </lineage>
</organism>
<evidence type="ECO:0000313" key="1">
    <source>
        <dbReference type="EMBL" id="KAK1868862.1"/>
    </source>
</evidence>
<reference evidence="1" key="1">
    <citation type="submission" date="2019-11" db="EMBL/GenBank/DDBJ databases">
        <title>Nori genome reveals adaptations in red seaweeds to the harsh intertidal environment.</title>
        <authorList>
            <person name="Wang D."/>
            <person name="Mao Y."/>
        </authorList>
    </citation>
    <scope>NUCLEOTIDE SEQUENCE</scope>
    <source>
        <tissue evidence="1">Gametophyte</tissue>
    </source>
</reference>
<name>A0ACC3CFB1_PYRYE</name>
<accession>A0ACC3CFB1</accession>
<gene>
    <name evidence="1" type="ORF">I4F81_011344</name>
</gene>
<evidence type="ECO:0000313" key="2">
    <source>
        <dbReference type="Proteomes" id="UP000798662"/>
    </source>
</evidence>
<dbReference type="EMBL" id="CM020620">
    <property type="protein sequence ID" value="KAK1868862.1"/>
    <property type="molecule type" value="Genomic_DNA"/>
</dbReference>
<comment type="caution">
    <text evidence="1">The sequence shown here is derived from an EMBL/GenBank/DDBJ whole genome shotgun (WGS) entry which is preliminary data.</text>
</comment>
<dbReference type="Proteomes" id="UP000798662">
    <property type="component" value="Chromosome 3"/>
</dbReference>